<protein>
    <submittedName>
        <fullName evidence="1">Uncharacterized protein</fullName>
    </submittedName>
</protein>
<dbReference type="Proteomes" id="UP001323617">
    <property type="component" value="Unassembled WGS sequence"/>
</dbReference>
<dbReference type="RefSeq" id="XP_062800301.1">
    <property type="nucleotide sequence ID" value="XM_062946689.1"/>
</dbReference>
<keyword evidence="2" id="KW-1185">Reference proteome</keyword>
<proteinExistence type="predicted"/>
<dbReference type="InterPro" id="IPR022190">
    <property type="entry name" value="DUF3716"/>
</dbReference>
<organism evidence="1 2">
    <name type="scientific">Podospora pseudoanserina</name>
    <dbReference type="NCBI Taxonomy" id="2609844"/>
    <lineage>
        <taxon>Eukaryota</taxon>
        <taxon>Fungi</taxon>
        <taxon>Dikarya</taxon>
        <taxon>Ascomycota</taxon>
        <taxon>Pezizomycotina</taxon>
        <taxon>Sordariomycetes</taxon>
        <taxon>Sordariomycetidae</taxon>
        <taxon>Sordariales</taxon>
        <taxon>Podosporaceae</taxon>
        <taxon>Podospora</taxon>
    </lineage>
</organism>
<dbReference type="EMBL" id="JAFFHC010000004">
    <property type="protein sequence ID" value="KAK4676831.1"/>
    <property type="molecule type" value="Genomic_DNA"/>
</dbReference>
<name>A0ABR0I8X7_9PEZI</name>
<evidence type="ECO:0000313" key="1">
    <source>
        <dbReference type="EMBL" id="KAK4676831.1"/>
    </source>
</evidence>
<accession>A0ABR0I8X7</accession>
<evidence type="ECO:0000313" key="2">
    <source>
        <dbReference type="Proteomes" id="UP001323617"/>
    </source>
</evidence>
<sequence length="166" mass="18533">MRVAQRPHRGQVPPTATVVAAAATNPRFEHDKDGKVSYIGEKALRGIYHNCIKKSAVMKEIFSQQFIRPAKVWTKTVVGVGVRRDHRRNPMYNWQPHADCEAALAHSRGDIAPEPCDRCREGQGRFAECVVMPGKFKGACANCRWAAKDSWVFFPKAIVGNGSLRC</sequence>
<reference evidence="1 2" key="1">
    <citation type="journal article" date="2023" name="bioRxiv">
        <title>High-quality genome assemblies of four members of thePodospora anserinaspecies complex.</title>
        <authorList>
            <person name="Ament-Velasquez S.L."/>
            <person name="Vogan A.A."/>
            <person name="Wallerman O."/>
            <person name="Hartmann F."/>
            <person name="Gautier V."/>
            <person name="Silar P."/>
            <person name="Giraud T."/>
            <person name="Johannesson H."/>
        </authorList>
    </citation>
    <scope>NUCLEOTIDE SEQUENCE [LARGE SCALE GENOMIC DNA]</scope>
    <source>
        <strain evidence="1 2">CBS 124.78</strain>
    </source>
</reference>
<dbReference type="Pfam" id="PF12511">
    <property type="entry name" value="DUF3716"/>
    <property type="match status" value="1"/>
</dbReference>
<dbReference type="GeneID" id="87967554"/>
<gene>
    <name evidence="1" type="ORF">QC764_403925</name>
</gene>
<comment type="caution">
    <text evidence="1">The sequence shown here is derived from an EMBL/GenBank/DDBJ whole genome shotgun (WGS) entry which is preliminary data.</text>
</comment>